<reference evidence="2" key="2">
    <citation type="submission" date="2015-06" db="UniProtKB">
        <authorList>
            <consortium name="EnsemblPlants"/>
        </authorList>
    </citation>
    <scope>IDENTIFICATION</scope>
</reference>
<accession>A0A0E0PJY8</accession>
<keyword evidence="3" id="KW-1185">Reference proteome</keyword>
<feature type="compositionally biased region" description="Basic residues" evidence="1">
    <location>
        <begin position="1"/>
        <end position="17"/>
    </location>
</feature>
<proteinExistence type="predicted"/>
<organism evidence="2 3">
    <name type="scientific">Oryza rufipogon</name>
    <name type="common">Brownbeard rice</name>
    <name type="synonym">Asian wild rice</name>
    <dbReference type="NCBI Taxonomy" id="4529"/>
    <lineage>
        <taxon>Eukaryota</taxon>
        <taxon>Viridiplantae</taxon>
        <taxon>Streptophyta</taxon>
        <taxon>Embryophyta</taxon>
        <taxon>Tracheophyta</taxon>
        <taxon>Spermatophyta</taxon>
        <taxon>Magnoliopsida</taxon>
        <taxon>Liliopsida</taxon>
        <taxon>Poales</taxon>
        <taxon>Poaceae</taxon>
        <taxon>BOP clade</taxon>
        <taxon>Oryzoideae</taxon>
        <taxon>Oryzeae</taxon>
        <taxon>Oryzinae</taxon>
        <taxon>Oryza</taxon>
    </lineage>
</organism>
<dbReference type="AlphaFoldDB" id="A0A0E0PJY8"/>
<dbReference type="HOGENOM" id="CLU_1059196_0_0_1"/>
<evidence type="ECO:0000313" key="3">
    <source>
        <dbReference type="Proteomes" id="UP000008022"/>
    </source>
</evidence>
<dbReference type="Gramene" id="ORUFI05G10420.1">
    <property type="protein sequence ID" value="ORUFI05G10420.1"/>
    <property type="gene ID" value="ORUFI05G10420"/>
</dbReference>
<sequence length="263" mass="28836">MGKGGARRRNGGRRRRPQWGCPTVARRSSTTRACSDLAQASTGRRGRVQASRAAGRREQRGHRRGEVGEEEDGGATAAGGGHGGQAPSPQPSSSRREVVLTDAKVHLFNTYHLPRHHGSIMMGQITPRRWRQRRFPPLTFQWTVHPIELWSWFGVSGGEQLSLASATPRSSWSATKRFNYGIVIANSLLSYPRKSGDAVNEMTSLSNLTEELTLYVPTVSEPFPRGRFGWPFLQLKMFSLGSLVGRASPASFLGTPVAEGRSG</sequence>
<name>A0A0E0PJY8_ORYRU</name>
<feature type="region of interest" description="Disordered" evidence="1">
    <location>
        <begin position="1"/>
        <end position="96"/>
    </location>
</feature>
<dbReference type="STRING" id="4529.A0A0E0PJY8"/>
<feature type="compositionally biased region" description="Polar residues" evidence="1">
    <location>
        <begin position="26"/>
        <end position="42"/>
    </location>
</feature>
<evidence type="ECO:0000313" key="2">
    <source>
        <dbReference type="EnsemblPlants" id="ORUFI05G10420.1"/>
    </source>
</evidence>
<dbReference type="EnsemblPlants" id="ORUFI05G10420.1">
    <property type="protein sequence ID" value="ORUFI05G10420.1"/>
    <property type="gene ID" value="ORUFI05G10420"/>
</dbReference>
<evidence type="ECO:0000256" key="1">
    <source>
        <dbReference type="SAM" id="MobiDB-lite"/>
    </source>
</evidence>
<protein>
    <submittedName>
        <fullName evidence="2">Uncharacterized protein</fullName>
    </submittedName>
</protein>
<dbReference type="Proteomes" id="UP000008022">
    <property type="component" value="Unassembled WGS sequence"/>
</dbReference>
<reference evidence="3" key="1">
    <citation type="submission" date="2013-06" db="EMBL/GenBank/DDBJ databases">
        <authorList>
            <person name="Zhao Q."/>
        </authorList>
    </citation>
    <scope>NUCLEOTIDE SEQUENCE</scope>
    <source>
        <strain evidence="3">cv. W1943</strain>
    </source>
</reference>